<dbReference type="AlphaFoldDB" id="A0A4D4J3H0"/>
<keyword evidence="3" id="KW-1185">Reference proteome</keyword>
<dbReference type="Proteomes" id="UP000298860">
    <property type="component" value="Unassembled WGS sequence"/>
</dbReference>
<comment type="caution">
    <text evidence="2">The sequence shown here is derived from an EMBL/GenBank/DDBJ whole genome shotgun (WGS) entry which is preliminary data.</text>
</comment>
<feature type="region of interest" description="Disordered" evidence="1">
    <location>
        <begin position="1"/>
        <end position="39"/>
    </location>
</feature>
<accession>A0A4D4J3H0</accession>
<evidence type="ECO:0000313" key="3">
    <source>
        <dbReference type="Proteomes" id="UP000298860"/>
    </source>
</evidence>
<proteinExistence type="predicted"/>
<organism evidence="2 3">
    <name type="scientific">Gandjariella thermophila</name>
    <dbReference type="NCBI Taxonomy" id="1931992"/>
    <lineage>
        <taxon>Bacteria</taxon>
        <taxon>Bacillati</taxon>
        <taxon>Actinomycetota</taxon>
        <taxon>Actinomycetes</taxon>
        <taxon>Pseudonocardiales</taxon>
        <taxon>Pseudonocardiaceae</taxon>
        <taxon>Gandjariella</taxon>
    </lineage>
</organism>
<dbReference type="EMBL" id="BJFL01000001">
    <property type="protein sequence ID" value="GDY28533.1"/>
    <property type="molecule type" value="Genomic_DNA"/>
</dbReference>
<reference evidence="3" key="1">
    <citation type="submission" date="2019-04" db="EMBL/GenBank/DDBJ databases">
        <title>Draft genome sequence of Pseudonocardiaceae bacterium SL3-2-4.</title>
        <authorList>
            <person name="Ningsih F."/>
            <person name="Yokota A."/>
            <person name="Sakai Y."/>
            <person name="Nanatani K."/>
            <person name="Yabe S."/>
            <person name="Oetari A."/>
            <person name="Sjamsuridzal W."/>
        </authorList>
    </citation>
    <scope>NUCLEOTIDE SEQUENCE [LARGE SCALE GENOMIC DNA]</scope>
    <source>
        <strain evidence="3">SL3-2-4</strain>
    </source>
</reference>
<protein>
    <submittedName>
        <fullName evidence="2">Uncharacterized protein</fullName>
    </submittedName>
</protein>
<evidence type="ECO:0000313" key="2">
    <source>
        <dbReference type="EMBL" id="GDY28533.1"/>
    </source>
</evidence>
<evidence type="ECO:0000256" key="1">
    <source>
        <dbReference type="SAM" id="MobiDB-lite"/>
    </source>
</evidence>
<gene>
    <name evidence="2" type="ORF">GTS_01660</name>
</gene>
<name>A0A4D4J3H0_9PSEU</name>
<sequence>MLSASSAGPYIRDMLMQPRPRADTPGPVAPSRREGIDVDPWFDMPPVSWIG</sequence>